<reference evidence="1 2" key="1">
    <citation type="submission" date="2018-03" db="EMBL/GenBank/DDBJ databases">
        <title>Genomic Encyclopedia of Archaeal and Bacterial Type Strains, Phase II (KMG-II): from individual species to whole genera.</title>
        <authorList>
            <person name="Goeker M."/>
        </authorList>
    </citation>
    <scope>NUCLEOTIDE SEQUENCE [LARGE SCALE GENOMIC DNA]</scope>
    <source>
        <strain evidence="1 2">DSM 100346</strain>
    </source>
</reference>
<evidence type="ECO:0000313" key="2">
    <source>
        <dbReference type="Proteomes" id="UP000245880"/>
    </source>
</evidence>
<proteinExistence type="predicted"/>
<organism evidence="1 2">
    <name type="scientific">Dyadobacter jejuensis</name>
    <dbReference type="NCBI Taxonomy" id="1082580"/>
    <lineage>
        <taxon>Bacteria</taxon>
        <taxon>Pseudomonadati</taxon>
        <taxon>Bacteroidota</taxon>
        <taxon>Cytophagia</taxon>
        <taxon>Cytophagales</taxon>
        <taxon>Spirosomataceae</taxon>
        <taxon>Dyadobacter</taxon>
    </lineage>
</organism>
<protein>
    <submittedName>
        <fullName evidence="1">Uncharacterized protein</fullName>
    </submittedName>
</protein>
<accession>A0A316AI17</accession>
<evidence type="ECO:0000313" key="1">
    <source>
        <dbReference type="EMBL" id="PWJ57352.1"/>
    </source>
</evidence>
<comment type="caution">
    <text evidence="1">The sequence shown here is derived from an EMBL/GenBank/DDBJ whole genome shotgun (WGS) entry which is preliminary data.</text>
</comment>
<name>A0A316AI17_9BACT</name>
<gene>
    <name evidence="1" type="ORF">CLV98_10759</name>
</gene>
<keyword evidence="2" id="KW-1185">Reference proteome</keyword>
<dbReference type="EMBL" id="QGDT01000007">
    <property type="protein sequence ID" value="PWJ57352.1"/>
    <property type="molecule type" value="Genomic_DNA"/>
</dbReference>
<dbReference type="Proteomes" id="UP000245880">
    <property type="component" value="Unassembled WGS sequence"/>
</dbReference>
<sequence>MAENIPVTQQYTYNKTTQDGKKIKIVETRIKDIRFAELTIYTEGYRRNIPLEIGAIDPVDRVELADIDQNGEEELIIFTKELEGNRKGDFMILANSTEGELTKIETEPLDPKEYLRDGMLEGYLGFDRFSIEEDRLVRTYPYFDVNQYNSKNNGKTRQVIYKLHDLQILMKAP</sequence>
<dbReference type="AlphaFoldDB" id="A0A316AI17"/>